<dbReference type="Gene3D" id="1.10.260.40">
    <property type="entry name" value="lambda repressor-like DNA-binding domains"/>
    <property type="match status" value="1"/>
</dbReference>
<dbReference type="AlphaFoldDB" id="A0A645C726"/>
<dbReference type="PROSITE" id="PS50943">
    <property type="entry name" value="HTH_CROC1"/>
    <property type="match status" value="1"/>
</dbReference>
<feature type="domain" description="HTH cro/C1-type" evidence="1">
    <location>
        <begin position="3"/>
        <end position="55"/>
    </location>
</feature>
<dbReference type="SUPFAM" id="SSF47413">
    <property type="entry name" value="lambda repressor-like DNA-binding domains"/>
    <property type="match status" value="1"/>
</dbReference>
<gene>
    <name evidence="2" type="ORF">SDC9_120568</name>
</gene>
<dbReference type="InterPro" id="IPR001387">
    <property type="entry name" value="Cro/C1-type_HTH"/>
</dbReference>
<comment type="caution">
    <text evidence="2">The sequence shown here is derived from an EMBL/GenBank/DDBJ whole genome shotgun (WGS) entry which is preliminary data.</text>
</comment>
<dbReference type="Pfam" id="PF01381">
    <property type="entry name" value="HTH_3"/>
    <property type="match status" value="1"/>
</dbReference>
<reference evidence="2" key="1">
    <citation type="submission" date="2019-08" db="EMBL/GenBank/DDBJ databases">
        <authorList>
            <person name="Kucharzyk K."/>
            <person name="Murdoch R.W."/>
            <person name="Higgins S."/>
            <person name="Loffler F."/>
        </authorList>
    </citation>
    <scope>NUCLEOTIDE SEQUENCE</scope>
</reference>
<organism evidence="2">
    <name type="scientific">bioreactor metagenome</name>
    <dbReference type="NCBI Taxonomy" id="1076179"/>
    <lineage>
        <taxon>unclassified sequences</taxon>
        <taxon>metagenomes</taxon>
        <taxon>ecological metagenomes</taxon>
    </lineage>
</organism>
<dbReference type="InterPro" id="IPR010982">
    <property type="entry name" value="Lambda_DNA-bd_dom_sf"/>
</dbReference>
<sequence length="81" mass="9062">MRIKEIIKAKGYTQKEFADKLGITLSALNQRLDGNPTVGSLREIADALEVDLLDLFEDEREKNASIKCPNCGTDIIIDVRK</sequence>
<name>A0A645C726_9ZZZZ</name>
<evidence type="ECO:0000313" key="2">
    <source>
        <dbReference type="EMBL" id="MPM73586.1"/>
    </source>
</evidence>
<dbReference type="EMBL" id="VSSQ01025455">
    <property type="protein sequence ID" value="MPM73586.1"/>
    <property type="molecule type" value="Genomic_DNA"/>
</dbReference>
<dbReference type="SMART" id="SM00530">
    <property type="entry name" value="HTH_XRE"/>
    <property type="match status" value="1"/>
</dbReference>
<dbReference type="CDD" id="cd00093">
    <property type="entry name" value="HTH_XRE"/>
    <property type="match status" value="1"/>
</dbReference>
<evidence type="ECO:0000259" key="1">
    <source>
        <dbReference type="PROSITE" id="PS50943"/>
    </source>
</evidence>
<accession>A0A645C726</accession>
<protein>
    <recommendedName>
        <fullName evidence="1">HTH cro/C1-type domain-containing protein</fullName>
    </recommendedName>
</protein>
<dbReference type="GO" id="GO:0003677">
    <property type="term" value="F:DNA binding"/>
    <property type="evidence" value="ECO:0007669"/>
    <property type="project" value="InterPro"/>
</dbReference>
<proteinExistence type="predicted"/>